<reference evidence="1 2" key="1">
    <citation type="submission" date="2020-11" db="EMBL/GenBank/DDBJ databases">
        <title>Taxonomic evaluation of the Bacillus sporothermodurans group of bacteria based on whole genome sequences.</title>
        <authorList>
            <person name="Fiedler G."/>
            <person name="Herbstmann A.-D."/>
            <person name="Doll E."/>
            <person name="Wenning M."/>
            <person name="Brinks E."/>
            <person name="Kabisch J."/>
            <person name="Breitenwieser F."/>
            <person name="Lappann M."/>
            <person name="Boehnlein C."/>
            <person name="Franz C."/>
        </authorList>
    </citation>
    <scope>NUCLEOTIDE SEQUENCE [LARGE SCALE GENOMIC DNA]</scope>
    <source>
        <strain evidence="1 2">JCM 19841</strain>
    </source>
</reference>
<evidence type="ECO:0000313" key="1">
    <source>
        <dbReference type="EMBL" id="QQZ10786.1"/>
    </source>
</evidence>
<dbReference type="EMBL" id="CP065425">
    <property type="protein sequence ID" value="QQZ10786.1"/>
    <property type="molecule type" value="Genomic_DNA"/>
</dbReference>
<dbReference type="InterPro" id="IPR012655">
    <property type="entry name" value="YrzI"/>
</dbReference>
<name>A0ABX7E4X9_9BACI</name>
<dbReference type="Proteomes" id="UP000595691">
    <property type="component" value="Chromosome"/>
</dbReference>
<dbReference type="Pfam" id="PF09501">
    <property type="entry name" value="Bac_small_YrzI"/>
    <property type="match status" value="1"/>
</dbReference>
<evidence type="ECO:0000313" key="2">
    <source>
        <dbReference type="Proteomes" id="UP000595691"/>
    </source>
</evidence>
<keyword evidence="2" id="KW-1185">Reference proteome</keyword>
<dbReference type="RefSeq" id="WP_202780016.1">
    <property type="nucleotide sequence ID" value="NZ_CP065425.1"/>
</dbReference>
<gene>
    <name evidence="1" type="ORF">I5776_07790</name>
</gene>
<protein>
    <submittedName>
        <fullName evidence="1">YrzI family small protein</fullName>
    </submittedName>
</protein>
<sequence>MTLNLIFITVTIKKRNKTIQECLNEERVNKIIEQNKMKHIEIFTRVL</sequence>
<accession>A0ABX7E4X9</accession>
<proteinExistence type="predicted"/>
<organism evidence="1 2">
    <name type="scientific">Heyndrickxia vini</name>
    <dbReference type="NCBI Taxonomy" id="1476025"/>
    <lineage>
        <taxon>Bacteria</taxon>
        <taxon>Bacillati</taxon>
        <taxon>Bacillota</taxon>
        <taxon>Bacilli</taxon>
        <taxon>Bacillales</taxon>
        <taxon>Bacillaceae</taxon>
        <taxon>Heyndrickxia</taxon>
    </lineage>
</organism>